<keyword evidence="6" id="KW-0808">Transferase</keyword>
<gene>
    <name evidence="9" type="ORF">HOLleu_15968</name>
</gene>
<dbReference type="EMBL" id="JAIZAY010000007">
    <property type="protein sequence ID" value="KAJ8038520.1"/>
    <property type="molecule type" value="Genomic_DNA"/>
</dbReference>
<evidence type="ECO:0000256" key="5">
    <source>
        <dbReference type="ARBA" id="ARBA00012683"/>
    </source>
</evidence>
<keyword evidence="8" id="KW-0386">Hypusine biosynthesis</keyword>
<dbReference type="SUPFAM" id="SSF52467">
    <property type="entry name" value="DHS-like NAD/FAD-binding domain"/>
    <property type="match status" value="1"/>
</dbReference>
<dbReference type="Gene3D" id="3.40.910.10">
    <property type="entry name" value="Deoxyhypusine synthase"/>
    <property type="match status" value="1"/>
</dbReference>
<evidence type="ECO:0000256" key="7">
    <source>
        <dbReference type="ARBA" id="ARBA00023027"/>
    </source>
</evidence>
<dbReference type="FunFam" id="3.40.910.10:FF:000001">
    <property type="entry name" value="Probable deoxyhypusine synthase"/>
    <property type="match status" value="1"/>
</dbReference>
<comment type="pathway">
    <text evidence="3">Protein modification; eIF5A hypusination.</text>
</comment>
<name>A0A9Q1HAA9_HOLLE</name>
<comment type="cofactor">
    <cofactor evidence="2">
        <name>NAD(+)</name>
        <dbReference type="ChEBI" id="CHEBI:57540"/>
    </cofactor>
</comment>
<comment type="similarity">
    <text evidence="4">Belongs to the deoxyhypusine synthase family.</text>
</comment>
<keyword evidence="7" id="KW-0520">NAD</keyword>
<keyword evidence="10" id="KW-1185">Reference proteome</keyword>
<protein>
    <recommendedName>
        <fullName evidence="5">deoxyhypusine synthase</fullName>
        <ecNumber evidence="5">2.5.1.46</ecNumber>
    </recommendedName>
</protein>
<comment type="catalytic activity">
    <reaction evidence="1">
        <text>[eIF5A protein]-L-lysine + spermidine = [eIF5A protein]-deoxyhypusine + propane-1,3-diamine</text>
        <dbReference type="Rhea" id="RHEA:33299"/>
        <dbReference type="Rhea" id="RHEA-COMP:10143"/>
        <dbReference type="Rhea" id="RHEA-COMP:10144"/>
        <dbReference type="ChEBI" id="CHEBI:29969"/>
        <dbReference type="ChEBI" id="CHEBI:57484"/>
        <dbReference type="ChEBI" id="CHEBI:57834"/>
        <dbReference type="ChEBI" id="CHEBI:82657"/>
        <dbReference type="EC" id="2.5.1.46"/>
    </reaction>
</comment>
<dbReference type="NCBIfam" id="TIGR00321">
    <property type="entry name" value="dhys"/>
    <property type="match status" value="1"/>
</dbReference>
<evidence type="ECO:0000256" key="4">
    <source>
        <dbReference type="ARBA" id="ARBA00009892"/>
    </source>
</evidence>
<evidence type="ECO:0000313" key="9">
    <source>
        <dbReference type="EMBL" id="KAJ8038520.1"/>
    </source>
</evidence>
<dbReference type="InterPro" id="IPR036982">
    <property type="entry name" value="Deoxyhypusine_synthase_sf"/>
</dbReference>
<sequence length="411" mass="45589">MFTRGAQRLVCLVCSRRFVTSSKVMSSTGGMNKVPQVATDAVLVQSEKMPDDAIEVKGYDFNQGVSFHKLMESYKTTGFQATNFGKAIDEINKMLDAKKISLPEEVVREGTALNPVGREKTNCTIFLGITSNIISSGLREIVRFLVQHNLIDCMVTTAGGIEEDIMKCLAPSYLGDFRLKDKELRTKGLNRIGNLIVPNENYCKFEDWCLPVLDKMKLEQDQEGVNWTPSKMIARLGKEIDNPESVLYWAYKNNIPVFSPALTDGAVGDCMYFHSFRNPGLKLDIIEDLRRMNSQAVFAAHTGMIIVGGGLIKHHICNANLMVSRNGADYAVYLNTAQEFDGSDAGATPSEAVSWGKIRLTAQPVKVYGEATLLFPLLVAETFAKRVKLPDQEKADIDTEIAEGERHEARS</sequence>
<accession>A0A9Q1HAA9</accession>
<dbReference type="InterPro" id="IPR029035">
    <property type="entry name" value="DHS-like_NAD/FAD-binding_dom"/>
</dbReference>
<organism evidence="9 10">
    <name type="scientific">Holothuria leucospilota</name>
    <name type="common">Black long sea cucumber</name>
    <name type="synonym">Mertensiothuria leucospilota</name>
    <dbReference type="NCBI Taxonomy" id="206669"/>
    <lineage>
        <taxon>Eukaryota</taxon>
        <taxon>Metazoa</taxon>
        <taxon>Echinodermata</taxon>
        <taxon>Eleutherozoa</taxon>
        <taxon>Echinozoa</taxon>
        <taxon>Holothuroidea</taxon>
        <taxon>Aspidochirotacea</taxon>
        <taxon>Aspidochirotida</taxon>
        <taxon>Holothuriidae</taxon>
        <taxon>Holothuria</taxon>
    </lineage>
</organism>
<reference evidence="9" key="1">
    <citation type="submission" date="2021-10" db="EMBL/GenBank/DDBJ databases">
        <title>Tropical sea cucumber genome reveals ecological adaptation and Cuvierian tubules defense mechanism.</title>
        <authorList>
            <person name="Chen T."/>
        </authorList>
    </citation>
    <scope>NUCLEOTIDE SEQUENCE</scope>
    <source>
        <strain evidence="9">Nanhai2018</strain>
        <tissue evidence="9">Muscle</tissue>
    </source>
</reference>
<dbReference type="Proteomes" id="UP001152320">
    <property type="component" value="Chromosome 7"/>
</dbReference>
<proteinExistence type="inferred from homology"/>
<evidence type="ECO:0000256" key="3">
    <source>
        <dbReference type="ARBA" id="ARBA00005041"/>
    </source>
</evidence>
<evidence type="ECO:0000256" key="2">
    <source>
        <dbReference type="ARBA" id="ARBA00001911"/>
    </source>
</evidence>
<evidence type="ECO:0000313" key="10">
    <source>
        <dbReference type="Proteomes" id="UP001152320"/>
    </source>
</evidence>
<evidence type="ECO:0000256" key="1">
    <source>
        <dbReference type="ARBA" id="ARBA00000952"/>
    </source>
</evidence>
<dbReference type="EC" id="2.5.1.46" evidence="5"/>
<dbReference type="Pfam" id="PF01916">
    <property type="entry name" value="DS"/>
    <property type="match status" value="1"/>
</dbReference>
<evidence type="ECO:0000256" key="6">
    <source>
        <dbReference type="ARBA" id="ARBA00022679"/>
    </source>
</evidence>
<dbReference type="PANTHER" id="PTHR11703:SF0">
    <property type="entry name" value="DEOXYHYPUSINE SYNTHASE"/>
    <property type="match status" value="1"/>
</dbReference>
<dbReference type="GO" id="GO:0034038">
    <property type="term" value="F:deoxyhypusine synthase activity"/>
    <property type="evidence" value="ECO:0007669"/>
    <property type="project" value="UniProtKB-EC"/>
</dbReference>
<comment type="caution">
    <text evidence="9">The sequence shown here is derived from an EMBL/GenBank/DDBJ whole genome shotgun (WGS) entry which is preliminary data.</text>
</comment>
<dbReference type="PANTHER" id="PTHR11703">
    <property type="entry name" value="DEOXYHYPUSINE SYNTHASE"/>
    <property type="match status" value="1"/>
</dbReference>
<dbReference type="GO" id="GO:0005737">
    <property type="term" value="C:cytoplasm"/>
    <property type="evidence" value="ECO:0007669"/>
    <property type="project" value="TreeGrafter"/>
</dbReference>
<dbReference type="InterPro" id="IPR002773">
    <property type="entry name" value="Deoxyhypusine_synthase"/>
</dbReference>
<dbReference type="OrthoDB" id="294378at2759"/>
<dbReference type="AlphaFoldDB" id="A0A9Q1HAA9"/>
<evidence type="ECO:0000256" key="8">
    <source>
        <dbReference type="ARBA" id="ARBA00023256"/>
    </source>
</evidence>